<dbReference type="EMBL" id="JACJHT010000017">
    <property type="protein sequence ID" value="MBA9042752.1"/>
    <property type="molecule type" value="Genomic_DNA"/>
</dbReference>
<feature type="compositionally biased region" description="Basic and acidic residues" evidence="1">
    <location>
        <begin position="436"/>
        <end position="459"/>
    </location>
</feature>
<evidence type="ECO:0000256" key="1">
    <source>
        <dbReference type="SAM" id="MobiDB-lite"/>
    </source>
</evidence>
<feature type="region of interest" description="Disordered" evidence="1">
    <location>
        <begin position="412"/>
        <end position="526"/>
    </location>
</feature>
<evidence type="ECO:0000313" key="3">
    <source>
        <dbReference type="Proteomes" id="UP000543174"/>
    </source>
</evidence>
<reference evidence="2" key="1">
    <citation type="submission" date="2020-08" db="EMBL/GenBank/DDBJ databases">
        <title>Functional genomics of gut bacteria from endangered species of beetles.</title>
        <authorList>
            <person name="Carlos-Shanley C."/>
        </authorList>
    </citation>
    <scope>NUCLEOTIDE SEQUENCE [LARGE SCALE GENOMIC DNA]</scope>
    <source>
        <strain evidence="2">S00060</strain>
    </source>
</reference>
<comment type="caution">
    <text evidence="2">The sequence shown here is derived from an EMBL/GenBank/DDBJ whole genome shotgun (WGS) entry which is preliminary data.</text>
</comment>
<organism evidence="2 3">
    <name type="scientific">Priestia aryabhattai</name>
    <name type="common">Bacillus aryabhattai</name>
    <dbReference type="NCBI Taxonomy" id="412384"/>
    <lineage>
        <taxon>Bacteria</taxon>
        <taxon>Bacillati</taxon>
        <taxon>Bacillota</taxon>
        <taxon>Bacilli</taxon>
        <taxon>Bacillales</taxon>
        <taxon>Bacillaceae</taxon>
        <taxon>Priestia</taxon>
    </lineage>
</organism>
<feature type="region of interest" description="Disordered" evidence="1">
    <location>
        <begin position="316"/>
        <end position="335"/>
    </location>
</feature>
<dbReference type="Proteomes" id="UP000543174">
    <property type="component" value="Unassembled WGS sequence"/>
</dbReference>
<dbReference type="InterPro" id="IPR053154">
    <property type="entry name" value="c-di-AMP_regulator"/>
</dbReference>
<gene>
    <name evidence="2" type="ORF">HNP21_005890</name>
</gene>
<feature type="compositionally biased region" description="Polar residues" evidence="1">
    <location>
        <begin position="507"/>
        <end position="526"/>
    </location>
</feature>
<dbReference type="Gene3D" id="2.170.120.30">
    <property type="match status" value="2"/>
</dbReference>
<dbReference type="Pfam" id="PF07949">
    <property type="entry name" value="YbbR"/>
    <property type="match status" value="3"/>
</dbReference>
<dbReference type="PANTHER" id="PTHR37804">
    <property type="entry name" value="CDAA REGULATORY PROTEIN CDAR"/>
    <property type="match status" value="1"/>
</dbReference>
<name>A0A7W3RII0_PRIAR</name>
<proteinExistence type="predicted"/>
<evidence type="ECO:0000313" key="2">
    <source>
        <dbReference type="EMBL" id="MBA9042752.1"/>
    </source>
</evidence>
<dbReference type="AlphaFoldDB" id="A0A7W3RII0"/>
<dbReference type="InterPro" id="IPR012505">
    <property type="entry name" value="YbbR"/>
</dbReference>
<keyword evidence="3" id="KW-1185">Reference proteome</keyword>
<dbReference type="Gene3D" id="2.170.120.40">
    <property type="entry name" value="YbbR-like domain"/>
    <property type="match status" value="2"/>
</dbReference>
<feature type="compositionally biased region" description="Gly residues" evidence="1">
    <location>
        <begin position="463"/>
        <end position="473"/>
    </location>
</feature>
<sequence length="526" mass="56194">MDKLMNRSWVMKIIALLLAFMLYLSVNLDDGASSSNKILNRSSSANTGVETLTDVPVQVSYNEKNRIVRGVPDTVIMTLEGPKNILAQTKLQKDYQAYIDLDNLSLGQHRVKVQYRNISDNLNVVVKPDIVNVTIEERDSKQFSVEASYDKNKVKNGYEAGEATVSPRAVTVTGASSQLDQVAYVKAIIDLDNASKTVTKQATVVALDKNLNKLNVTVQPETVNVTIPVRNISKKVPIDVIQEGTPGDGVNITKLEPKTDTVKIIGPSDSLEKIDKIDNIPVDVTGITKSKDIKVNVPVPDGIDSVSPKQITVHVEVDKQGDEKDAEETDASAAETKSFKNLPVSLTGQSSKYTYELLSPTSVDADVKGPKSDLDKLTKSGISLSANVGNLSAGEHTVPIIINSPDSVTSTLSTKQAKVRVTAKKQSGTNDEQTDDKETSGSTSDKETSGSTSDKETKPDTGTGSGTNPGTGNSGDSADKPSEETDTPEDNTDTPTDSTETGDDSSNQSDENSTPVDGQTDNTSGN</sequence>
<dbReference type="RefSeq" id="WP_013054972.1">
    <property type="nucleotide sequence ID" value="NZ_CP169254.1"/>
</dbReference>
<protein>
    <submittedName>
        <fullName evidence="2">YbbR domain-containing protein</fullName>
    </submittedName>
</protein>
<dbReference type="PANTHER" id="PTHR37804:SF1">
    <property type="entry name" value="CDAA REGULATORY PROTEIN CDAR"/>
    <property type="match status" value="1"/>
</dbReference>
<accession>A0A7W3RII0</accession>